<feature type="compositionally biased region" description="Basic and acidic residues" evidence="4">
    <location>
        <begin position="726"/>
        <end position="744"/>
    </location>
</feature>
<feature type="compositionally biased region" description="Low complexity" evidence="4">
    <location>
        <begin position="305"/>
        <end position="318"/>
    </location>
</feature>
<dbReference type="PANTHER" id="PTHR14881:SF4">
    <property type="entry name" value="LISH DOMAIN-CONTAINING PROTEIN ARMC9"/>
    <property type="match status" value="1"/>
</dbReference>
<comment type="subcellular location">
    <subcellularLocation>
        <location evidence="1">Cytoplasm</location>
        <location evidence="1">Cytoskeleton</location>
        <location evidence="1">Cilium basal body</location>
    </subcellularLocation>
</comment>
<dbReference type="InterPro" id="IPR048959">
    <property type="entry name" value="ARMC9_ARM_dom"/>
</dbReference>
<dbReference type="Proteomes" id="UP001165060">
    <property type="component" value="Unassembled WGS sequence"/>
</dbReference>
<evidence type="ECO:0000256" key="1">
    <source>
        <dbReference type="ARBA" id="ARBA00004120"/>
    </source>
</evidence>
<feature type="region of interest" description="Disordered" evidence="4">
    <location>
        <begin position="615"/>
        <end position="636"/>
    </location>
</feature>
<protein>
    <recommendedName>
        <fullName evidence="9">LisH domain-containing protein ARMC9</fullName>
    </recommendedName>
</protein>
<feature type="domain" description="LisH" evidence="5">
    <location>
        <begin position="489"/>
        <end position="611"/>
    </location>
</feature>
<dbReference type="Pfam" id="PF23138">
    <property type="entry name" value="CTLH_Armc9"/>
    <property type="match status" value="1"/>
</dbReference>
<dbReference type="EMBL" id="BRYB01000818">
    <property type="protein sequence ID" value="GMI38343.1"/>
    <property type="molecule type" value="Genomic_DNA"/>
</dbReference>
<dbReference type="SUPFAM" id="SSF48371">
    <property type="entry name" value="ARM repeat"/>
    <property type="match status" value="1"/>
</dbReference>
<evidence type="ECO:0000259" key="6">
    <source>
        <dbReference type="Pfam" id="PF23138"/>
    </source>
</evidence>
<evidence type="ECO:0000313" key="8">
    <source>
        <dbReference type="Proteomes" id="UP001165060"/>
    </source>
</evidence>
<feature type="compositionally biased region" description="Basic and acidic residues" evidence="4">
    <location>
        <begin position="680"/>
        <end position="694"/>
    </location>
</feature>
<keyword evidence="8" id="KW-1185">Reference proteome</keyword>
<feature type="compositionally biased region" description="Basic and acidic residues" evidence="4">
    <location>
        <begin position="281"/>
        <end position="292"/>
    </location>
</feature>
<accession>A0ABQ6N1H6</accession>
<dbReference type="InterPro" id="IPR011989">
    <property type="entry name" value="ARM-like"/>
</dbReference>
<comment type="caution">
    <text evidence="7">The sequence shown here is derived from an EMBL/GenBank/DDBJ whole genome shotgun (WGS) entry which is preliminary data.</text>
</comment>
<feature type="non-terminal residue" evidence="7">
    <location>
        <position position="744"/>
    </location>
</feature>
<name>A0ABQ6N1H6_9STRA</name>
<dbReference type="InterPro" id="IPR040369">
    <property type="entry name" value="ARMC9"/>
</dbReference>
<feature type="compositionally biased region" description="Acidic residues" evidence="4">
    <location>
        <begin position="619"/>
        <end position="634"/>
    </location>
</feature>
<evidence type="ECO:0000259" key="5">
    <source>
        <dbReference type="Pfam" id="PF21050"/>
    </source>
</evidence>
<dbReference type="PANTHER" id="PTHR14881">
    <property type="entry name" value="LISH DOMAIN-CONTAINING PROTEIN ARMC9"/>
    <property type="match status" value="1"/>
</dbReference>
<evidence type="ECO:0000256" key="3">
    <source>
        <dbReference type="ARBA" id="ARBA00023273"/>
    </source>
</evidence>
<dbReference type="InterPro" id="IPR056327">
    <property type="entry name" value="ARMC9_CTLH-like_dom"/>
</dbReference>
<reference evidence="7 8" key="1">
    <citation type="journal article" date="2023" name="Commun. Biol.">
        <title>Genome analysis of Parmales, the sister group of diatoms, reveals the evolutionary specialization of diatoms from phago-mixotrophs to photoautotrophs.</title>
        <authorList>
            <person name="Ban H."/>
            <person name="Sato S."/>
            <person name="Yoshikawa S."/>
            <person name="Yamada K."/>
            <person name="Nakamura Y."/>
            <person name="Ichinomiya M."/>
            <person name="Sato N."/>
            <person name="Blanc-Mathieu R."/>
            <person name="Endo H."/>
            <person name="Kuwata A."/>
            <person name="Ogata H."/>
        </authorList>
    </citation>
    <scope>NUCLEOTIDE SEQUENCE [LARGE SCALE GENOMIC DNA]</scope>
</reference>
<feature type="domain" description="ARMC9 CTLH-like" evidence="6">
    <location>
        <begin position="62"/>
        <end position="200"/>
    </location>
</feature>
<dbReference type="Pfam" id="PF21050">
    <property type="entry name" value="ARMC9_ARM"/>
    <property type="match status" value="1"/>
</dbReference>
<gene>
    <name evidence="7" type="ORF">TeGR_g7203</name>
</gene>
<evidence type="ECO:0000256" key="4">
    <source>
        <dbReference type="SAM" id="MobiDB-lite"/>
    </source>
</evidence>
<evidence type="ECO:0000313" key="7">
    <source>
        <dbReference type="EMBL" id="GMI38343.1"/>
    </source>
</evidence>
<proteinExistence type="predicted"/>
<evidence type="ECO:0008006" key="9">
    <source>
        <dbReference type="Google" id="ProtNLM"/>
    </source>
</evidence>
<dbReference type="Gene3D" id="1.25.10.10">
    <property type="entry name" value="Leucine-rich Repeat Variant"/>
    <property type="match status" value="1"/>
</dbReference>
<keyword evidence="2" id="KW-0970">Cilium biogenesis/degradation</keyword>
<sequence length="744" mass="80381">MASSVPVSEVEDYIEEYLSFRSYPSLTPFVRDRTSVRSSAAQTLSDLTQAPATPPLKSVLADFGEAFDTANHVDLFLLWQNHVPRPLLRLNSTHPSAAAAMSLEFYLNLHCACFPFRDEYMQTCSSLEELTEACGKAMSVFRRYIESRGAGLSQTPEFIAFYALPYVPSPTEHPTFVPLFRPSWLSSLRGKLLSFVSAHVSVPAPRAPRIFAAVAEHMAAPTPRPDEKKVSGGASSSARELAVSDFAGSVLGLSLALFERVSKTEGMKDLEVEKQLRGFQRTMERLKKEQGRGEGGGGRGRSRSRSPSQGPSQGPSSRAQEKSSGRRSVSPRNPRDVVGKMSSLAQLDLPLLAGDLEALATSDKPGDAERAALIVQALRWRFTRAPSLTLLSGVLASYTRADTLGVRSGLFGVLAGSDSEVLAEAALRLANALATLAGGRAYLCEGGGGGISALCDRLRGEGGRDSVCRKMALGALQKCSLRRGAQQSMIGKGLVDWIAEVLGDHVGGGAVLEDYSLEYVTALLMNLSLRTAGKAAAEAARPDLLGTLAKLMECPNTQVRHYVNGTVYSLLSREKIRERAREARLDVVLGKIMGRVSGEFQRQAKFILDQIISSAPEATSDDEEDEEEDDDAGVDETNLMPDEIAENEQLLAFVQETGSESGEQLLCGRYIIREAESARTELGKDRDREAKHGLSLEVGGGGKGAAHMEEDFGRRAVTPSNRARAAGKEGGAEQEAREELRRLQ</sequence>
<dbReference type="InterPro" id="IPR016024">
    <property type="entry name" value="ARM-type_fold"/>
</dbReference>
<keyword evidence="3" id="KW-0966">Cell projection</keyword>
<evidence type="ECO:0000256" key="2">
    <source>
        <dbReference type="ARBA" id="ARBA00022794"/>
    </source>
</evidence>
<feature type="region of interest" description="Disordered" evidence="4">
    <location>
        <begin position="680"/>
        <end position="744"/>
    </location>
</feature>
<feature type="region of interest" description="Disordered" evidence="4">
    <location>
        <begin position="281"/>
        <end position="337"/>
    </location>
</feature>
<organism evidence="7 8">
    <name type="scientific">Tetraparma gracilis</name>
    <dbReference type="NCBI Taxonomy" id="2962635"/>
    <lineage>
        <taxon>Eukaryota</taxon>
        <taxon>Sar</taxon>
        <taxon>Stramenopiles</taxon>
        <taxon>Ochrophyta</taxon>
        <taxon>Bolidophyceae</taxon>
        <taxon>Parmales</taxon>
        <taxon>Triparmaceae</taxon>
        <taxon>Tetraparma</taxon>
    </lineage>
</organism>